<protein>
    <recommendedName>
        <fullName evidence="3">Exo-alpha-sialidase</fullName>
    </recommendedName>
</protein>
<evidence type="ECO:0000313" key="1">
    <source>
        <dbReference type="EMBL" id="GCF16138.1"/>
    </source>
</evidence>
<dbReference type="PANTHER" id="PTHR38792">
    <property type="entry name" value="BNR/ASP-BOX REPEAT DOMAIN PROTEIN (AFU_ORTHOLOGUE AFUA_7G06430)-RELATED"/>
    <property type="match status" value="1"/>
</dbReference>
<proteinExistence type="predicted"/>
<dbReference type="PANTHER" id="PTHR38792:SF3">
    <property type="entry name" value="BNR_ASP-BOX REPEAT DOMAIN PROTEIN (AFU_ORTHOLOGUE AFUA_7G06430)-RELATED"/>
    <property type="match status" value="1"/>
</dbReference>
<organism evidence="1 2">
    <name type="scientific">Haloarcula mannanilytica</name>
    <dbReference type="NCBI Taxonomy" id="2509225"/>
    <lineage>
        <taxon>Archaea</taxon>
        <taxon>Methanobacteriati</taxon>
        <taxon>Methanobacteriota</taxon>
        <taxon>Stenosarchaea group</taxon>
        <taxon>Halobacteria</taxon>
        <taxon>Halobacteriales</taxon>
        <taxon>Haloarculaceae</taxon>
        <taxon>Haloarcula</taxon>
    </lineage>
</organism>
<name>A0A4C2ENG9_9EURY</name>
<reference evidence="1 2" key="1">
    <citation type="submission" date="2019-02" db="EMBL/GenBank/DDBJ databases">
        <title>Haloarcula mannanilyticum sp. nov., a mannan degrading haloarchaeon isolated from commercial salt.</title>
        <authorList>
            <person name="Enomoto S."/>
            <person name="Shimane Y."/>
            <person name="Kamekura M."/>
            <person name="Ito T."/>
            <person name="Moriya O."/>
            <person name="Ihara K."/>
            <person name="Takahashi-Ando N."/>
            <person name="Fukushima Y."/>
            <person name="Yoshida Y."/>
            <person name="Usama R."/>
            <person name="Takai K."/>
            <person name="Minegishi H."/>
        </authorList>
    </citation>
    <scope>NUCLEOTIDE SEQUENCE [LARGE SCALE GENOMIC DNA]</scope>
    <source>
        <strain evidence="1 2">MD130-1</strain>
    </source>
</reference>
<dbReference type="EMBL" id="BIXZ01000017">
    <property type="protein sequence ID" value="GCF16138.1"/>
    <property type="molecule type" value="Genomic_DNA"/>
</dbReference>
<dbReference type="Gene3D" id="2.120.10.10">
    <property type="match status" value="1"/>
</dbReference>
<dbReference type="Proteomes" id="UP000304382">
    <property type="component" value="Unassembled WGS sequence"/>
</dbReference>
<gene>
    <name evidence="1" type="ORF">Harman_40730</name>
</gene>
<dbReference type="AlphaFoldDB" id="A0A4C2ENG9"/>
<sequence length="352" mass="37872">MSGGSKPYFPVYRSTDGGRSWSKYSEIHDTSGKNWGLRYQPTLFELPEEVGPWPAGTVLAAGNAIPILDDPEEVPEGDIGELGETSIDLYASTDEGETWEFVSTVITGGTAVPHAGNNPVWEPELALDADGDLVCYFADERQGTDDDYNQLVAYKASEDGGQTWGEEQFVAAVPNETSRPGMPTITELPNGNYMIGYEVVGPDLEGEVHVKTSPDARDWGDPTDLGNPVATADGRRFVNGPYVTWTPHGGENGTVLVSAKQLVDEDRNPAEGNGEVVLANTDLDGSGDWTAVKAPLSFETEDELGGRGFVGWTTPILPSPNGKQLLQLTSTASSAELCEIRYAKRSLELNEL</sequence>
<evidence type="ECO:0000313" key="2">
    <source>
        <dbReference type="Proteomes" id="UP000304382"/>
    </source>
</evidence>
<evidence type="ECO:0008006" key="3">
    <source>
        <dbReference type="Google" id="ProtNLM"/>
    </source>
</evidence>
<dbReference type="SUPFAM" id="SSF50939">
    <property type="entry name" value="Sialidases"/>
    <property type="match status" value="1"/>
</dbReference>
<dbReference type="InterPro" id="IPR036278">
    <property type="entry name" value="Sialidase_sf"/>
</dbReference>
<comment type="caution">
    <text evidence="1">The sequence shown here is derived from an EMBL/GenBank/DDBJ whole genome shotgun (WGS) entry which is preliminary data.</text>
</comment>
<keyword evidence="2" id="KW-1185">Reference proteome</keyword>
<accession>A0A4C2ENG9</accession>
<dbReference type="CDD" id="cd15482">
    <property type="entry name" value="Sialidase_non-viral"/>
    <property type="match status" value="1"/>
</dbReference>